<comment type="caution">
    <text evidence="2">The sequence shown here is derived from an EMBL/GenBank/DDBJ whole genome shotgun (WGS) entry which is preliminary data.</text>
</comment>
<reference evidence="2" key="1">
    <citation type="journal article" date="2020" name="bioRxiv">
        <title>Comparative genomics of Chlamydomonas.</title>
        <authorList>
            <person name="Craig R.J."/>
            <person name="Hasan A.R."/>
            <person name="Ness R.W."/>
            <person name="Keightley P.D."/>
        </authorList>
    </citation>
    <scope>NUCLEOTIDE SEQUENCE</scope>
    <source>
        <strain evidence="2">CCAP 11/173</strain>
    </source>
</reference>
<protein>
    <submittedName>
        <fullName evidence="2">Uncharacterized protein</fullName>
    </submittedName>
</protein>
<proteinExistence type="predicted"/>
<gene>
    <name evidence="2" type="ORF">HYH02_002124</name>
</gene>
<feature type="signal peptide" evidence="1">
    <location>
        <begin position="1"/>
        <end position="35"/>
    </location>
</feature>
<keyword evidence="1" id="KW-0732">Signal</keyword>
<dbReference type="Proteomes" id="UP000613740">
    <property type="component" value="Unassembled WGS sequence"/>
</dbReference>
<organism evidence="2 3">
    <name type="scientific">Chlamydomonas schloesseri</name>
    <dbReference type="NCBI Taxonomy" id="2026947"/>
    <lineage>
        <taxon>Eukaryota</taxon>
        <taxon>Viridiplantae</taxon>
        <taxon>Chlorophyta</taxon>
        <taxon>core chlorophytes</taxon>
        <taxon>Chlorophyceae</taxon>
        <taxon>CS clade</taxon>
        <taxon>Chlamydomonadales</taxon>
        <taxon>Chlamydomonadaceae</taxon>
        <taxon>Chlamydomonas</taxon>
    </lineage>
</organism>
<feature type="chain" id="PRO_5032703470" evidence="1">
    <location>
        <begin position="36"/>
        <end position="470"/>
    </location>
</feature>
<evidence type="ECO:0000256" key="1">
    <source>
        <dbReference type="SAM" id="SignalP"/>
    </source>
</evidence>
<keyword evidence="3" id="KW-1185">Reference proteome</keyword>
<dbReference type="AlphaFoldDB" id="A0A836BBY3"/>
<name>A0A836BBY3_9CHLO</name>
<dbReference type="EMBL" id="JAEHOD010000003">
    <property type="protein sequence ID" value="KAG2453921.1"/>
    <property type="molecule type" value="Genomic_DNA"/>
</dbReference>
<evidence type="ECO:0000313" key="3">
    <source>
        <dbReference type="Proteomes" id="UP000613740"/>
    </source>
</evidence>
<accession>A0A836BBY3</accession>
<sequence>MPAMTRGRQRGLGRAQQLVALVSIFAALWLLSARAAPTAPVACPSPCAELWRLPRNTSGDLWASLNSAAGFNHSVLVFVSGGTDAALPEAQQVFRRDTLISSVGPYGSTELSPFGPSAALLPGLYLGDQPGGLVVEQNDTLTLQWLDIHNVLANFNTTDNTVSTSISNAGSPNGTWSFSIDSIEQQAGSWLRLVRSELVLLDCAVAQALWQAAGLPANQRPWGWNMTQGVAPEVTVWELQQPQLYMKEVVVTCSQVCGTSGVRTMEVATSGQWVQALQAVNQRSDGCSSYIIELGLPSVSLSAWAAAAASATAAGTALFPSGGSGGAAAAVAADSTGAWAATGSSVMSVAVPVAVSLNLTIRGVLGSSSTSSNTSTAPTAATAAGGGGGLLLPRVVLDAAYMLSVFEVVPPAVLTLQDVSLVRLASPRTGVLAAPLYFISSLILYCSACPVANFQHFDSMSPHTTPATLS</sequence>
<evidence type="ECO:0000313" key="2">
    <source>
        <dbReference type="EMBL" id="KAG2453921.1"/>
    </source>
</evidence>
<dbReference type="OrthoDB" id="552337at2759"/>